<reference evidence="2" key="1">
    <citation type="submission" date="2018-04" db="EMBL/GenBank/DDBJ databases">
        <title>Whole genome sequencing of Hypsizygus marmoreus.</title>
        <authorList>
            <person name="Choi I.-G."/>
            <person name="Min B."/>
            <person name="Kim J.-G."/>
            <person name="Kim S."/>
            <person name="Oh Y.-L."/>
            <person name="Kong W.-S."/>
            <person name="Park H."/>
            <person name="Jeong J."/>
            <person name="Song E.-S."/>
        </authorList>
    </citation>
    <scope>NUCLEOTIDE SEQUENCE [LARGE SCALE GENOMIC DNA]</scope>
    <source>
        <strain evidence="2">51987-8</strain>
    </source>
</reference>
<name>A0A369JLG8_HYPMA</name>
<evidence type="ECO:0000313" key="3">
    <source>
        <dbReference type="Proteomes" id="UP000076154"/>
    </source>
</evidence>
<sequence length="66" mass="7448">MSDRMCTLTNLGPKFGWTPVGLVKDLVREVKGSKKIIEEPAMTVPFIESESEDEDEMKDYGSSHEE</sequence>
<keyword evidence="3" id="KW-1185">Reference proteome</keyword>
<gene>
    <name evidence="2" type="ORF">Hypma_010633</name>
</gene>
<dbReference type="AlphaFoldDB" id="A0A369JLG8"/>
<dbReference type="EMBL" id="LUEZ02000052">
    <property type="protein sequence ID" value="RDB22182.1"/>
    <property type="molecule type" value="Genomic_DNA"/>
</dbReference>
<dbReference type="Proteomes" id="UP000076154">
    <property type="component" value="Unassembled WGS sequence"/>
</dbReference>
<accession>A0A369JLG8</accession>
<proteinExistence type="predicted"/>
<feature type="region of interest" description="Disordered" evidence="1">
    <location>
        <begin position="44"/>
        <end position="66"/>
    </location>
</feature>
<dbReference type="InParanoid" id="A0A369JLG8"/>
<evidence type="ECO:0000256" key="1">
    <source>
        <dbReference type="SAM" id="MobiDB-lite"/>
    </source>
</evidence>
<comment type="caution">
    <text evidence="2">The sequence shown here is derived from an EMBL/GenBank/DDBJ whole genome shotgun (WGS) entry which is preliminary data.</text>
</comment>
<organism evidence="2 3">
    <name type="scientific">Hypsizygus marmoreus</name>
    <name type="common">White beech mushroom</name>
    <name type="synonym">Agaricus marmoreus</name>
    <dbReference type="NCBI Taxonomy" id="39966"/>
    <lineage>
        <taxon>Eukaryota</taxon>
        <taxon>Fungi</taxon>
        <taxon>Dikarya</taxon>
        <taxon>Basidiomycota</taxon>
        <taxon>Agaricomycotina</taxon>
        <taxon>Agaricomycetes</taxon>
        <taxon>Agaricomycetidae</taxon>
        <taxon>Agaricales</taxon>
        <taxon>Tricholomatineae</taxon>
        <taxon>Lyophyllaceae</taxon>
        <taxon>Hypsizygus</taxon>
    </lineage>
</organism>
<protein>
    <submittedName>
        <fullName evidence="2">Uncharacterized protein</fullName>
    </submittedName>
</protein>
<evidence type="ECO:0000313" key="2">
    <source>
        <dbReference type="EMBL" id="RDB22182.1"/>
    </source>
</evidence>